<dbReference type="Pfam" id="PF00201">
    <property type="entry name" value="UDPGT"/>
    <property type="match status" value="1"/>
</dbReference>
<dbReference type="CDD" id="cd03784">
    <property type="entry name" value="GT1_Gtf-like"/>
    <property type="match status" value="1"/>
</dbReference>
<proteinExistence type="predicted"/>
<evidence type="ECO:0000256" key="3">
    <source>
        <dbReference type="SAM" id="Phobius"/>
    </source>
</evidence>
<keyword evidence="3" id="KW-1133">Transmembrane helix</keyword>
<dbReference type="EMBL" id="CAUJNA010003237">
    <property type="protein sequence ID" value="CAJ1396596.1"/>
    <property type="molecule type" value="Genomic_DNA"/>
</dbReference>
<evidence type="ECO:0000256" key="1">
    <source>
        <dbReference type="ARBA" id="ARBA00022676"/>
    </source>
</evidence>
<keyword evidence="1" id="KW-0328">Glycosyltransferase</keyword>
<dbReference type="GO" id="GO:0008194">
    <property type="term" value="F:UDP-glycosyltransferase activity"/>
    <property type="evidence" value="ECO:0007669"/>
    <property type="project" value="InterPro"/>
</dbReference>
<dbReference type="PANTHER" id="PTHR48043:SF145">
    <property type="entry name" value="FI06409P-RELATED"/>
    <property type="match status" value="1"/>
</dbReference>
<keyword evidence="3" id="KW-0812">Transmembrane</keyword>
<keyword evidence="5" id="KW-1185">Reference proteome</keyword>
<sequence length="540" mass="60387">MAAVFWALLPLAAAKQILVTGGLMRSHHLAVVPVVEGLLARGHNVTFVLPNSSEARGWFPKGLGKAKLVHLGPEDASFASFHMPDMKNLPVHRRILAWADIFWNYQRLIEKPIFGMVKDFSAFLQQHSFDAVFSSALSIGCNQVLMLKNQTVPWVSFMSAPLYPEFVLKDTNYLCNYPNLLNPRSLNELKASLLQRVQNRIECRLLNAYITFAGLTFNRVLRANSFPPFRHFSELLMAGPVTVALGGPPVSPALQLPPKVHVVGIVELPKPRTLPADMRLWLDEAGAQGRPVMYVSMGTKYELTEEVFQKLLAQLERLAKEKDLAVLWSLRESQQKELTLPPQNAHLRFEAFTPQPEVLAHGAVKIFLSHCGWGGLTDSLSAGVPILAYPAFAEQKGNARQLEDFRAARLLEVGFENLPEAASSLLEEPSYSRRAKEAGELLRSFGGLERTLDLAEAAVEKRFLDPLPAQQAMDQVDPFLLKMHEVDIVLSTAFACFCFLVVLCIFTCCCRACCWCCCRWSGSKPKKERKQQKDMAKKEL</sequence>
<keyword evidence="3" id="KW-0472">Membrane</keyword>
<dbReference type="InterPro" id="IPR050271">
    <property type="entry name" value="UDP-glycosyltransferase"/>
</dbReference>
<evidence type="ECO:0000256" key="2">
    <source>
        <dbReference type="ARBA" id="ARBA00022679"/>
    </source>
</evidence>
<gene>
    <name evidence="4" type="ORF">EVOR1521_LOCUS20795</name>
</gene>
<name>A0AA36IZQ3_9DINO</name>
<dbReference type="Proteomes" id="UP001178507">
    <property type="component" value="Unassembled WGS sequence"/>
</dbReference>
<dbReference type="AlphaFoldDB" id="A0AA36IZQ3"/>
<dbReference type="SUPFAM" id="SSF53756">
    <property type="entry name" value="UDP-Glycosyltransferase/glycogen phosphorylase"/>
    <property type="match status" value="1"/>
</dbReference>
<comment type="caution">
    <text evidence="4">The sequence shown here is derived from an EMBL/GenBank/DDBJ whole genome shotgun (WGS) entry which is preliminary data.</text>
</comment>
<protein>
    <submittedName>
        <fullName evidence="4">Uncharacterized protein</fullName>
    </submittedName>
</protein>
<keyword evidence="2" id="KW-0808">Transferase</keyword>
<dbReference type="Gene3D" id="3.40.50.2000">
    <property type="entry name" value="Glycogen Phosphorylase B"/>
    <property type="match status" value="2"/>
</dbReference>
<reference evidence="4" key="1">
    <citation type="submission" date="2023-08" db="EMBL/GenBank/DDBJ databases">
        <authorList>
            <person name="Chen Y."/>
            <person name="Shah S."/>
            <person name="Dougan E. K."/>
            <person name="Thang M."/>
            <person name="Chan C."/>
        </authorList>
    </citation>
    <scope>NUCLEOTIDE SEQUENCE</scope>
</reference>
<organism evidence="4 5">
    <name type="scientific">Effrenium voratum</name>
    <dbReference type="NCBI Taxonomy" id="2562239"/>
    <lineage>
        <taxon>Eukaryota</taxon>
        <taxon>Sar</taxon>
        <taxon>Alveolata</taxon>
        <taxon>Dinophyceae</taxon>
        <taxon>Suessiales</taxon>
        <taxon>Symbiodiniaceae</taxon>
        <taxon>Effrenium</taxon>
    </lineage>
</organism>
<feature type="transmembrane region" description="Helical" evidence="3">
    <location>
        <begin position="488"/>
        <end position="518"/>
    </location>
</feature>
<dbReference type="PANTHER" id="PTHR48043">
    <property type="entry name" value="EG:EG0003.4 PROTEIN-RELATED"/>
    <property type="match status" value="1"/>
</dbReference>
<evidence type="ECO:0000313" key="4">
    <source>
        <dbReference type="EMBL" id="CAJ1396596.1"/>
    </source>
</evidence>
<dbReference type="InterPro" id="IPR002213">
    <property type="entry name" value="UDP_glucos_trans"/>
</dbReference>
<accession>A0AA36IZQ3</accession>
<evidence type="ECO:0000313" key="5">
    <source>
        <dbReference type="Proteomes" id="UP001178507"/>
    </source>
</evidence>